<keyword evidence="3 6" id="KW-0732">Signal</keyword>
<dbReference type="GO" id="GO:0006508">
    <property type="term" value="P:proteolysis"/>
    <property type="evidence" value="ECO:0007669"/>
    <property type="project" value="UniProtKB-KW"/>
</dbReference>
<evidence type="ECO:0000256" key="1">
    <source>
        <dbReference type="ARBA" id="ARBA00011079"/>
    </source>
</evidence>
<comment type="caution">
    <text evidence="7">The sequence shown here is derived from an EMBL/GenBank/DDBJ whole genome shotgun (WGS) entry which is preliminary data.</text>
</comment>
<dbReference type="GO" id="GO:0070008">
    <property type="term" value="F:serine-type exopeptidase activity"/>
    <property type="evidence" value="ECO:0007669"/>
    <property type="project" value="InterPro"/>
</dbReference>
<organism evidence="7 8">
    <name type="scientific">Polyplosphaeria fusca</name>
    <dbReference type="NCBI Taxonomy" id="682080"/>
    <lineage>
        <taxon>Eukaryota</taxon>
        <taxon>Fungi</taxon>
        <taxon>Dikarya</taxon>
        <taxon>Ascomycota</taxon>
        <taxon>Pezizomycotina</taxon>
        <taxon>Dothideomycetes</taxon>
        <taxon>Pleosporomycetidae</taxon>
        <taxon>Pleosporales</taxon>
        <taxon>Tetraplosphaeriaceae</taxon>
        <taxon>Polyplosphaeria</taxon>
    </lineage>
</organism>
<dbReference type="EMBL" id="ML996106">
    <property type="protein sequence ID" value="KAF2738968.1"/>
    <property type="molecule type" value="Genomic_DNA"/>
</dbReference>
<evidence type="ECO:0000256" key="3">
    <source>
        <dbReference type="ARBA" id="ARBA00022729"/>
    </source>
</evidence>
<dbReference type="AlphaFoldDB" id="A0A9P4R8W7"/>
<accession>A0A9P4R8W7</accession>
<dbReference type="PANTHER" id="PTHR11010">
    <property type="entry name" value="PROTEASE S28 PRO-X CARBOXYPEPTIDASE-RELATED"/>
    <property type="match status" value="1"/>
</dbReference>
<evidence type="ECO:0000256" key="2">
    <source>
        <dbReference type="ARBA" id="ARBA00022670"/>
    </source>
</evidence>
<dbReference type="Gene3D" id="3.40.50.1820">
    <property type="entry name" value="alpha/beta hydrolase"/>
    <property type="match status" value="1"/>
</dbReference>
<dbReference type="InterPro" id="IPR008758">
    <property type="entry name" value="Peptidase_S28"/>
</dbReference>
<reference evidence="7" key="1">
    <citation type="journal article" date="2020" name="Stud. Mycol.">
        <title>101 Dothideomycetes genomes: a test case for predicting lifestyles and emergence of pathogens.</title>
        <authorList>
            <person name="Haridas S."/>
            <person name="Albert R."/>
            <person name="Binder M."/>
            <person name="Bloem J."/>
            <person name="Labutti K."/>
            <person name="Salamov A."/>
            <person name="Andreopoulos B."/>
            <person name="Baker S."/>
            <person name="Barry K."/>
            <person name="Bills G."/>
            <person name="Bluhm B."/>
            <person name="Cannon C."/>
            <person name="Castanera R."/>
            <person name="Culley D."/>
            <person name="Daum C."/>
            <person name="Ezra D."/>
            <person name="Gonzalez J."/>
            <person name="Henrissat B."/>
            <person name="Kuo A."/>
            <person name="Liang C."/>
            <person name="Lipzen A."/>
            <person name="Lutzoni F."/>
            <person name="Magnuson J."/>
            <person name="Mondo S."/>
            <person name="Nolan M."/>
            <person name="Ohm R."/>
            <person name="Pangilinan J."/>
            <person name="Park H.-J."/>
            <person name="Ramirez L."/>
            <person name="Alfaro M."/>
            <person name="Sun H."/>
            <person name="Tritt A."/>
            <person name="Yoshinaga Y."/>
            <person name="Zwiers L.-H."/>
            <person name="Turgeon B."/>
            <person name="Goodwin S."/>
            <person name="Spatafora J."/>
            <person name="Crous P."/>
            <person name="Grigoriev I."/>
        </authorList>
    </citation>
    <scope>NUCLEOTIDE SEQUENCE</scope>
    <source>
        <strain evidence="7">CBS 125425</strain>
    </source>
</reference>
<comment type="similarity">
    <text evidence="1">Belongs to the peptidase S28 family.</text>
</comment>
<keyword evidence="8" id="KW-1185">Reference proteome</keyword>
<keyword evidence="2" id="KW-0645">Protease</keyword>
<dbReference type="Pfam" id="PF05577">
    <property type="entry name" value="Peptidase_S28"/>
    <property type="match status" value="1"/>
</dbReference>
<dbReference type="OrthoDB" id="1735038at2759"/>
<name>A0A9P4R8W7_9PLEO</name>
<evidence type="ECO:0000256" key="5">
    <source>
        <dbReference type="ARBA" id="ARBA00023180"/>
    </source>
</evidence>
<evidence type="ECO:0000313" key="7">
    <source>
        <dbReference type="EMBL" id="KAF2738968.1"/>
    </source>
</evidence>
<feature type="chain" id="PRO_5040488098" evidence="6">
    <location>
        <begin position="24"/>
        <end position="481"/>
    </location>
</feature>
<dbReference type="Gene3D" id="1.20.120.980">
    <property type="entry name" value="Serine carboxypeptidase S28, SKS domain"/>
    <property type="match status" value="1"/>
</dbReference>
<evidence type="ECO:0000313" key="8">
    <source>
        <dbReference type="Proteomes" id="UP000799444"/>
    </source>
</evidence>
<dbReference type="PANTHER" id="PTHR11010:SF38">
    <property type="entry name" value="LYSOSOMAL PRO-X CARBOXYPEPTIDASE"/>
    <property type="match status" value="1"/>
</dbReference>
<sequence>MKIQLSMSLAIGATILLAASTSSQVPISPPCDYKWFEQSIDHFGTRNGTFQQRFSISTQYFKPGGPILYFVGEETTFLDCVNDTVLPSFAEQLGGIAVSLEHRYFGESLPFGSRSQEVNNLRLLTLENVMADGVRFAEWLRESVPGAEKSRVILASGSYGAFLATAMRQSHPSTFFAAISSAAPVRGFIRADNTSNGHNPDYTLQQFFAASFEATMNIRNAFASMHDEIRSGNASAVREALNLCTTPTANESVLATIDNIYDTAISVLLEFDYAHTRPGRINVTNSFGRIIDFSLKSHEPLGILKYGLGLYFTENPLPCVNWTDTATIFKGITPVIQRETFGYIGCTYHPNAVGTMGHARIFAQNAILSYLPSLEACKKKYNVTPAREDEIWSRFKISPAHLANSTRIIFSNAEHDPISGQAPQAMPLSDDVCRSRVLWTSGMAHREDLFKPEAGDKVEVEKTRRKEVEILKSWLALCAGD</sequence>
<dbReference type="GO" id="GO:0008239">
    <property type="term" value="F:dipeptidyl-peptidase activity"/>
    <property type="evidence" value="ECO:0007669"/>
    <property type="project" value="TreeGrafter"/>
</dbReference>
<gene>
    <name evidence="7" type="ORF">EJ04DRAFT_573409</name>
</gene>
<evidence type="ECO:0000256" key="4">
    <source>
        <dbReference type="ARBA" id="ARBA00022801"/>
    </source>
</evidence>
<protein>
    <submittedName>
        <fullName evidence="7">Uncharacterized protein</fullName>
    </submittedName>
</protein>
<dbReference type="Proteomes" id="UP000799444">
    <property type="component" value="Unassembled WGS sequence"/>
</dbReference>
<dbReference type="SUPFAM" id="SSF53474">
    <property type="entry name" value="alpha/beta-Hydrolases"/>
    <property type="match status" value="2"/>
</dbReference>
<dbReference type="InterPro" id="IPR042269">
    <property type="entry name" value="Ser_carbopepase_S28_SKS"/>
</dbReference>
<feature type="signal peptide" evidence="6">
    <location>
        <begin position="1"/>
        <end position="23"/>
    </location>
</feature>
<keyword evidence="4" id="KW-0378">Hydrolase</keyword>
<evidence type="ECO:0000256" key="6">
    <source>
        <dbReference type="SAM" id="SignalP"/>
    </source>
</evidence>
<proteinExistence type="inferred from homology"/>
<dbReference type="InterPro" id="IPR029058">
    <property type="entry name" value="AB_hydrolase_fold"/>
</dbReference>
<keyword evidence="5" id="KW-0325">Glycoprotein</keyword>